<dbReference type="Proteomes" id="UP001404104">
    <property type="component" value="Unassembled WGS sequence"/>
</dbReference>
<comment type="caution">
    <text evidence="1">The sequence shown here is derived from an EMBL/GenBank/DDBJ whole genome shotgun (WGS) entry which is preliminary data.</text>
</comment>
<evidence type="ECO:0000313" key="2">
    <source>
        <dbReference type="Proteomes" id="UP001404104"/>
    </source>
</evidence>
<reference evidence="1 2" key="1">
    <citation type="submission" date="2024-05" db="EMBL/GenBank/DDBJ databases">
        <authorList>
            <person name="Liu Q."/>
            <person name="Xin Y.-H."/>
        </authorList>
    </citation>
    <scope>NUCLEOTIDE SEQUENCE [LARGE SCALE GENOMIC DNA]</scope>
    <source>
        <strain evidence="1 2">CGMCC 1.15349</strain>
    </source>
</reference>
<sequence>MFWIALALGIAQQPAPAPPPEPPGFDPQVIDPARDDRPRITILCDPVRYRFSIRASADAATLDRSYPRRLVIDPATLIAPLPGATGEDDIRGFLIRYVTCGPYALRLAGDAYNANVQGESGAYPEFATISITSGARWVYPALRDGTRLTDCDRALPRARPCPIGYAIRLDGAYDARTKKLVLTETRSSYDTDVADARGERQTLLIDDDVSLWRVRPKD</sequence>
<name>A0ABU9XTK3_9SPHN</name>
<protein>
    <submittedName>
        <fullName evidence="1">Uncharacterized protein</fullName>
    </submittedName>
</protein>
<gene>
    <name evidence="1" type="ORF">ABC969_11160</name>
</gene>
<evidence type="ECO:0000313" key="1">
    <source>
        <dbReference type="EMBL" id="MEN2786977.1"/>
    </source>
</evidence>
<organism evidence="1 2">
    <name type="scientific">Sphingomonas qilianensis</name>
    <dbReference type="NCBI Taxonomy" id="1736690"/>
    <lineage>
        <taxon>Bacteria</taxon>
        <taxon>Pseudomonadati</taxon>
        <taxon>Pseudomonadota</taxon>
        <taxon>Alphaproteobacteria</taxon>
        <taxon>Sphingomonadales</taxon>
        <taxon>Sphingomonadaceae</taxon>
        <taxon>Sphingomonas</taxon>
    </lineage>
</organism>
<dbReference type="EMBL" id="JBDIMF010000004">
    <property type="protein sequence ID" value="MEN2786977.1"/>
    <property type="molecule type" value="Genomic_DNA"/>
</dbReference>
<proteinExistence type="predicted"/>
<accession>A0ABU9XTK3</accession>
<keyword evidence="2" id="KW-1185">Reference proteome</keyword>
<dbReference type="RefSeq" id="WP_345864990.1">
    <property type="nucleotide sequence ID" value="NZ_JBDIMF010000004.1"/>
</dbReference>